<keyword evidence="1" id="KW-0812">Transmembrane</keyword>
<reference evidence="2" key="1">
    <citation type="submission" date="2012-05" db="EMBL/GenBank/DDBJ databases">
        <authorList>
            <person name="Krishnakumar V."/>
            <person name="Cheung F."/>
            <person name="Xiao Y."/>
            <person name="Chan A."/>
            <person name="Moskal W.A."/>
            <person name="Town C.D."/>
        </authorList>
    </citation>
    <scope>NUCLEOTIDE SEQUENCE</scope>
</reference>
<name>I3T4X8_LOTJA</name>
<accession>I3T4X8</accession>
<keyword evidence="1" id="KW-1133">Transmembrane helix</keyword>
<protein>
    <submittedName>
        <fullName evidence="2">Uncharacterized protein</fullName>
    </submittedName>
</protein>
<organism evidence="2">
    <name type="scientific">Lotus japonicus</name>
    <name type="common">Lotus corniculatus var. japonicus</name>
    <dbReference type="NCBI Taxonomy" id="34305"/>
    <lineage>
        <taxon>Eukaryota</taxon>
        <taxon>Viridiplantae</taxon>
        <taxon>Streptophyta</taxon>
        <taxon>Embryophyta</taxon>
        <taxon>Tracheophyta</taxon>
        <taxon>Spermatophyta</taxon>
        <taxon>Magnoliopsida</taxon>
        <taxon>eudicotyledons</taxon>
        <taxon>Gunneridae</taxon>
        <taxon>Pentapetalae</taxon>
        <taxon>rosids</taxon>
        <taxon>fabids</taxon>
        <taxon>Fabales</taxon>
        <taxon>Fabaceae</taxon>
        <taxon>Papilionoideae</taxon>
        <taxon>50 kb inversion clade</taxon>
        <taxon>NPAAA clade</taxon>
        <taxon>Hologalegina</taxon>
        <taxon>robinioid clade</taxon>
        <taxon>Loteae</taxon>
        <taxon>Lotus</taxon>
    </lineage>
</organism>
<sequence>MCAGASLDSDIYGLWTKVIFFPSVSVSVLFFNFFLVLLDSVFVLMSCGNESVNLMVSR</sequence>
<evidence type="ECO:0000256" key="1">
    <source>
        <dbReference type="SAM" id="Phobius"/>
    </source>
</evidence>
<dbReference type="AlphaFoldDB" id="I3T4X8"/>
<dbReference type="EMBL" id="BT147776">
    <property type="protein sequence ID" value="AFK47570.1"/>
    <property type="molecule type" value="mRNA"/>
</dbReference>
<proteinExistence type="evidence at transcript level"/>
<feature type="transmembrane region" description="Helical" evidence="1">
    <location>
        <begin position="20"/>
        <end position="45"/>
    </location>
</feature>
<evidence type="ECO:0000313" key="2">
    <source>
        <dbReference type="EMBL" id="AFK47570.1"/>
    </source>
</evidence>
<keyword evidence="1" id="KW-0472">Membrane</keyword>